<feature type="region of interest" description="Disordered" evidence="1">
    <location>
        <begin position="15"/>
        <end position="49"/>
    </location>
</feature>
<dbReference type="RefSeq" id="WP_230729726.1">
    <property type="nucleotide sequence ID" value="NZ_JAJNDB010000001.1"/>
</dbReference>
<accession>A0ABS8P392</accession>
<reference evidence="2 3" key="1">
    <citation type="submission" date="2021-11" db="EMBL/GenBank/DDBJ databases">
        <title>Draft genome sequence of Actinomycetospora sp. SF1 isolated from the rhizosphere soil.</title>
        <authorList>
            <person name="Duangmal K."/>
            <person name="Chantavorakit T."/>
        </authorList>
    </citation>
    <scope>NUCLEOTIDE SEQUENCE [LARGE SCALE GENOMIC DNA]</scope>
    <source>
        <strain evidence="2 3">TBRC 5722</strain>
    </source>
</reference>
<name>A0ABS8P392_9PSEU</name>
<evidence type="ECO:0000313" key="3">
    <source>
        <dbReference type="Proteomes" id="UP001199469"/>
    </source>
</evidence>
<evidence type="ECO:0000256" key="1">
    <source>
        <dbReference type="SAM" id="MobiDB-lite"/>
    </source>
</evidence>
<gene>
    <name evidence="2" type="ORF">LQ327_01345</name>
</gene>
<dbReference type="EMBL" id="JAJNDB010000001">
    <property type="protein sequence ID" value="MCD2192035.1"/>
    <property type="molecule type" value="Genomic_DNA"/>
</dbReference>
<protein>
    <submittedName>
        <fullName evidence="2">Uncharacterized protein</fullName>
    </submittedName>
</protein>
<sequence length="49" mass="5294">MTDDDPATADEITALLAQRCSPGSTSRAADSRTRLFGTTTHSSQTEEHR</sequence>
<keyword evidence="3" id="KW-1185">Reference proteome</keyword>
<proteinExistence type="predicted"/>
<organism evidence="2 3">
    <name type="scientific">Actinomycetospora endophytica</name>
    <dbReference type="NCBI Taxonomy" id="2291215"/>
    <lineage>
        <taxon>Bacteria</taxon>
        <taxon>Bacillati</taxon>
        <taxon>Actinomycetota</taxon>
        <taxon>Actinomycetes</taxon>
        <taxon>Pseudonocardiales</taxon>
        <taxon>Pseudonocardiaceae</taxon>
        <taxon>Actinomycetospora</taxon>
    </lineage>
</organism>
<evidence type="ECO:0000313" key="2">
    <source>
        <dbReference type="EMBL" id="MCD2192035.1"/>
    </source>
</evidence>
<dbReference type="Proteomes" id="UP001199469">
    <property type="component" value="Unassembled WGS sequence"/>
</dbReference>
<comment type="caution">
    <text evidence="2">The sequence shown here is derived from an EMBL/GenBank/DDBJ whole genome shotgun (WGS) entry which is preliminary data.</text>
</comment>